<proteinExistence type="predicted"/>
<dbReference type="GO" id="GO:0016747">
    <property type="term" value="F:acyltransferase activity, transferring groups other than amino-acyl groups"/>
    <property type="evidence" value="ECO:0007669"/>
    <property type="project" value="InterPro"/>
</dbReference>
<dbReference type="AlphaFoldDB" id="A0A8B8CZY0"/>
<evidence type="ECO:0000256" key="2">
    <source>
        <dbReference type="SAM" id="SignalP"/>
    </source>
</evidence>
<dbReference type="OrthoDB" id="207378at2759"/>
<feature type="domain" description="Nose resistant-to-fluoxetine protein N-terminal" evidence="3">
    <location>
        <begin position="91"/>
        <end position="222"/>
    </location>
</feature>
<keyword evidence="4" id="KW-1185">Reference proteome</keyword>
<dbReference type="Proteomes" id="UP000694844">
    <property type="component" value="Chromosome 3"/>
</dbReference>
<keyword evidence="1" id="KW-1133">Transmembrane helix</keyword>
<feature type="transmembrane region" description="Helical" evidence="1">
    <location>
        <begin position="330"/>
        <end position="349"/>
    </location>
</feature>
<sequence>MSGERFAVFLLIVVCLDVSMSFQEVPSYEDRLTFRLYPPHASQTNDTNVLLELKSVINKIHDPDFLREMAIPRDQKLYQTARLYADNYNVSETCREHWNRTIAGLTRNEFWAIKMLDAGGKIGPGILEGNTKWLGSYDECFRIDRSFPGLPPSNSGFETQFCGLKTNVKISFIPLKVDFAVCAPKACSPEDLKHLYNDLLATIEKLLPIQNSFRISGGSCRSDPEIDTRAVVAMVVLGLFGALLLVGTLYDVLVTQRDHRKEQAKSEIMSDHTASQGEKAPLLISQDTKSAPKEDSVLRKLLLSFSVYSNGKKILQVKQSAGALTALNGIRFLSISWVVLGHTFAFVYNNLSNGYVVIPDLIRRWTFQAVINALVSVDSFFALSGLLLAYLTLKEMKRGKGKLRINWLMFYFHRFWRLTPVYMILVMISICLSRYFGDGPLFPENGFEENYCKDTWWKNLLYINNLFEKSCFGVSWYLANDMQFFVLSPLMLIPLYFHYPIGIVVCFVWLLGSAIAPGVISNVLDLPPTTSGGGGSAQGRADYFQNYYVRPYCRMGPYIVGIIVGSLLYKTDCKVKINKILNLLLWLVFTILAILVLYGLRDPLNFPEDALNRDVSALYNATHKIVWGACVCWVIFACATGNGGFINTLLSWSAFVPLARLSYCIYLTHYLVLATYYSSQRTLLYLDDFNVIYLFLGHLVLSTMTAFVASISFEAPMMGLEKVIFKRDRRN</sequence>
<evidence type="ECO:0000256" key="1">
    <source>
        <dbReference type="SAM" id="Phobius"/>
    </source>
</evidence>
<feature type="transmembrane region" description="Helical" evidence="1">
    <location>
        <begin position="499"/>
        <end position="520"/>
    </location>
</feature>
<dbReference type="KEGG" id="cvn:111122574"/>
<evidence type="ECO:0000313" key="4">
    <source>
        <dbReference type="Proteomes" id="UP000694844"/>
    </source>
</evidence>
<protein>
    <submittedName>
        <fullName evidence="5">Nose resistant to fluoxetine protein 6-like</fullName>
    </submittedName>
</protein>
<dbReference type="InterPro" id="IPR006621">
    <property type="entry name" value="Nose-resist-to-fluoxetine_N"/>
</dbReference>
<accession>A0A8B8CZY0</accession>
<dbReference type="GeneID" id="111122574"/>
<organism evidence="4 5">
    <name type="scientific">Crassostrea virginica</name>
    <name type="common">Eastern oyster</name>
    <dbReference type="NCBI Taxonomy" id="6565"/>
    <lineage>
        <taxon>Eukaryota</taxon>
        <taxon>Metazoa</taxon>
        <taxon>Spiralia</taxon>
        <taxon>Lophotrochozoa</taxon>
        <taxon>Mollusca</taxon>
        <taxon>Bivalvia</taxon>
        <taxon>Autobranchia</taxon>
        <taxon>Pteriomorphia</taxon>
        <taxon>Ostreida</taxon>
        <taxon>Ostreoidea</taxon>
        <taxon>Ostreidae</taxon>
        <taxon>Crassostrea</taxon>
    </lineage>
</organism>
<dbReference type="Pfam" id="PF01757">
    <property type="entry name" value="Acyl_transf_3"/>
    <property type="match status" value="1"/>
</dbReference>
<keyword evidence="1" id="KW-0812">Transmembrane</keyword>
<keyword evidence="1" id="KW-0472">Membrane</keyword>
<dbReference type="PANTHER" id="PTHR11161">
    <property type="entry name" value="O-ACYLTRANSFERASE"/>
    <property type="match status" value="1"/>
</dbReference>
<dbReference type="PANTHER" id="PTHR11161:SF0">
    <property type="entry name" value="O-ACYLTRANSFERASE LIKE PROTEIN"/>
    <property type="match status" value="1"/>
</dbReference>
<dbReference type="Pfam" id="PF20146">
    <property type="entry name" value="NRF"/>
    <property type="match status" value="1"/>
</dbReference>
<feature type="transmembrane region" description="Helical" evidence="1">
    <location>
        <begin position="230"/>
        <end position="253"/>
    </location>
</feature>
<feature type="transmembrane region" description="Helical" evidence="1">
    <location>
        <begin position="369"/>
        <end position="393"/>
    </location>
</feature>
<dbReference type="InterPro" id="IPR002656">
    <property type="entry name" value="Acyl_transf_3_dom"/>
</dbReference>
<gene>
    <name evidence="5" type="primary">LOC111122574</name>
</gene>
<name>A0A8B8CZY0_CRAVI</name>
<dbReference type="SMART" id="SM00703">
    <property type="entry name" value="NRF"/>
    <property type="match status" value="1"/>
</dbReference>
<feature type="transmembrane region" description="Helical" evidence="1">
    <location>
        <begin position="691"/>
        <end position="713"/>
    </location>
</feature>
<dbReference type="InterPro" id="IPR052728">
    <property type="entry name" value="O2_lipid_transport_reg"/>
</dbReference>
<reference evidence="5" key="1">
    <citation type="submission" date="2025-08" db="UniProtKB">
        <authorList>
            <consortium name="RefSeq"/>
        </authorList>
    </citation>
    <scope>IDENTIFICATION</scope>
    <source>
        <tissue evidence="5">Whole sample</tissue>
    </source>
</reference>
<feature type="transmembrane region" description="Helical" evidence="1">
    <location>
        <begin position="658"/>
        <end position="679"/>
    </location>
</feature>
<evidence type="ECO:0000313" key="5">
    <source>
        <dbReference type="RefSeq" id="XP_022320071.1"/>
    </source>
</evidence>
<feature type="chain" id="PRO_5034435109" evidence="2">
    <location>
        <begin position="22"/>
        <end position="731"/>
    </location>
</feature>
<evidence type="ECO:0000259" key="3">
    <source>
        <dbReference type="SMART" id="SM00703"/>
    </source>
</evidence>
<keyword evidence="2" id="KW-0732">Signal</keyword>
<feature type="transmembrane region" description="Helical" evidence="1">
    <location>
        <begin position="581"/>
        <end position="600"/>
    </location>
</feature>
<dbReference type="RefSeq" id="XP_022320071.1">
    <property type="nucleotide sequence ID" value="XM_022464363.1"/>
</dbReference>
<feature type="transmembrane region" description="Helical" evidence="1">
    <location>
        <begin position="625"/>
        <end position="646"/>
    </location>
</feature>
<feature type="transmembrane region" description="Helical" evidence="1">
    <location>
        <begin position="414"/>
        <end position="436"/>
    </location>
</feature>
<feature type="signal peptide" evidence="2">
    <location>
        <begin position="1"/>
        <end position="21"/>
    </location>
</feature>